<evidence type="ECO:0000313" key="3">
    <source>
        <dbReference type="Proteomes" id="UP000588068"/>
    </source>
</evidence>
<evidence type="ECO:0008006" key="4">
    <source>
        <dbReference type="Google" id="ProtNLM"/>
    </source>
</evidence>
<proteinExistence type="predicted"/>
<keyword evidence="3" id="KW-1185">Reference proteome</keyword>
<comment type="caution">
    <text evidence="2">The sequence shown here is derived from an EMBL/GenBank/DDBJ whole genome shotgun (WGS) entry which is preliminary data.</text>
</comment>
<evidence type="ECO:0000313" key="2">
    <source>
        <dbReference type="EMBL" id="MBB6091420.1"/>
    </source>
</evidence>
<protein>
    <recommendedName>
        <fullName evidence="4">DUF2066 domain-containing protein</fullName>
    </recommendedName>
</protein>
<evidence type="ECO:0000256" key="1">
    <source>
        <dbReference type="SAM" id="SignalP"/>
    </source>
</evidence>
<organism evidence="2 3">
    <name type="scientific">Povalibacter uvarum</name>
    <dbReference type="NCBI Taxonomy" id="732238"/>
    <lineage>
        <taxon>Bacteria</taxon>
        <taxon>Pseudomonadati</taxon>
        <taxon>Pseudomonadota</taxon>
        <taxon>Gammaproteobacteria</taxon>
        <taxon>Steroidobacterales</taxon>
        <taxon>Steroidobacteraceae</taxon>
        <taxon>Povalibacter</taxon>
    </lineage>
</organism>
<gene>
    <name evidence="2" type="ORF">HNQ60_000266</name>
</gene>
<dbReference type="Pfam" id="PF09839">
    <property type="entry name" value="DUF2066"/>
    <property type="match status" value="1"/>
</dbReference>
<dbReference type="AlphaFoldDB" id="A0A841HGE4"/>
<feature type="signal peptide" evidence="1">
    <location>
        <begin position="1"/>
        <end position="25"/>
    </location>
</feature>
<feature type="chain" id="PRO_5032925545" description="DUF2066 domain-containing protein" evidence="1">
    <location>
        <begin position="26"/>
        <end position="334"/>
    </location>
</feature>
<dbReference type="RefSeq" id="WP_184329221.1">
    <property type="nucleotide sequence ID" value="NZ_JACHHZ010000001.1"/>
</dbReference>
<dbReference type="InterPro" id="IPR018642">
    <property type="entry name" value="DUF2066"/>
</dbReference>
<accession>A0A841HGE4</accession>
<dbReference type="Proteomes" id="UP000588068">
    <property type="component" value="Unassembled WGS sequence"/>
</dbReference>
<reference evidence="2 3" key="1">
    <citation type="submission" date="2020-08" db="EMBL/GenBank/DDBJ databases">
        <title>Genomic Encyclopedia of Type Strains, Phase IV (KMG-IV): sequencing the most valuable type-strain genomes for metagenomic binning, comparative biology and taxonomic classification.</title>
        <authorList>
            <person name="Goeker M."/>
        </authorList>
    </citation>
    <scope>NUCLEOTIDE SEQUENCE [LARGE SCALE GENOMIC DNA]</scope>
    <source>
        <strain evidence="2 3">DSM 26723</strain>
    </source>
</reference>
<sequence>MTSRLLPRLRFLLLAALLAVAPAFAVTVPDLYEVAMPVAASRDAAFVDALKVVVVRVSGRRDAAVRLGGALNNPRQYVQRFGFTADNVLQVGFDSVSVDKLLTDAGLPVWGRERPATLVLLNVQATDGSSYWIDSAASTVEREAISRAAKQRGLPIIWPEMTTQDRTQINAGVDASADPSALLQAAARYNANAALLGTARTDGAGGLSVRWTLASDDGAASAAGSLEEGVNLAADTFARVYSASGTTLDSVMVEVSGIGNLGAYATTLNYLEGMTLVRGVAVEQVLGDTLRFKLAIRGDATTLRRALALDGKLVPLAPADAAAPVDRLQFQYQP</sequence>
<dbReference type="EMBL" id="JACHHZ010000001">
    <property type="protein sequence ID" value="MBB6091420.1"/>
    <property type="molecule type" value="Genomic_DNA"/>
</dbReference>
<name>A0A841HGE4_9GAMM</name>
<keyword evidence="1" id="KW-0732">Signal</keyword>